<dbReference type="EMBL" id="JABWAD010000061">
    <property type="protein sequence ID" value="KAF6062765.1"/>
    <property type="molecule type" value="Genomic_DNA"/>
</dbReference>
<dbReference type="AlphaFoldDB" id="A0A8H6F231"/>
<feature type="region of interest" description="Disordered" evidence="1">
    <location>
        <begin position="1"/>
        <end position="37"/>
    </location>
</feature>
<gene>
    <name evidence="2" type="ORF">FOB64_005818</name>
</gene>
<comment type="caution">
    <text evidence="2">The sequence shown here is derived from an EMBL/GenBank/DDBJ whole genome shotgun (WGS) entry which is preliminary data.</text>
</comment>
<name>A0A8H6F231_CANAX</name>
<dbReference type="Proteomes" id="UP000536275">
    <property type="component" value="Unassembled WGS sequence"/>
</dbReference>
<feature type="compositionally biased region" description="Low complexity" evidence="1">
    <location>
        <begin position="24"/>
        <end position="37"/>
    </location>
</feature>
<reference evidence="2 3" key="1">
    <citation type="submission" date="2020-03" db="EMBL/GenBank/DDBJ databases">
        <title>FDA dAtabase for Regulatory Grade micrObial Sequences (FDA-ARGOS): Supporting development and validation of Infectious Disease Dx tests.</title>
        <authorList>
            <person name="Campos J."/>
            <person name="Goldberg B."/>
            <person name="Tallon L."/>
            <person name="Sadzewicz L."/>
            <person name="Vavikolanu K."/>
            <person name="Mehta A."/>
            <person name="Aluvathingal J."/>
            <person name="Nadendla S."/>
            <person name="Nandy P."/>
            <person name="Geyer C."/>
            <person name="Yan Y."/>
            <person name="Sichtig H."/>
        </authorList>
    </citation>
    <scope>NUCLEOTIDE SEQUENCE [LARGE SCALE GENOMIC DNA]</scope>
    <source>
        <strain evidence="2 3">FDAARGOS_656</strain>
    </source>
</reference>
<evidence type="ECO:0000313" key="3">
    <source>
        <dbReference type="Proteomes" id="UP000536275"/>
    </source>
</evidence>
<protein>
    <submittedName>
        <fullName evidence="2">Uncharacterized protein</fullName>
    </submittedName>
</protein>
<accession>A0A8H6F231</accession>
<evidence type="ECO:0000256" key="1">
    <source>
        <dbReference type="SAM" id="MobiDB-lite"/>
    </source>
</evidence>
<sequence>MKETDKSSSKTITDYQNEENNKLSRTSTTTGPFTVSTISGRTPDVPVIFGKEKIKSVFNWDSTENVSVNDDDNKQMSWWQKLFWKK</sequence>
<proteinExistence type="predicted"/>
<organism evidence="2 3">
    <name type="scientific">Candida albicans</name>
    <name type="common">Yeast</name>
    <dbReference type="NCBI Taxonomy" id="5476"/>
    <lineage>
        <taxon>Eukaryota</taxon>
        <taxon>Fungi</taxon>
        <taxon>Dikarya</taxon>
        <taxon>Ascomycota</taxon>
        <taxon>Saccharomycotina</taxon>
        <taxon>Pichiomycetes</taxon>
        <taxon>Debaryomycetaceae</taxon>
        <taxon>Candida/Lodderomyces clade</taxon>
        <taxon>Candida</taxon>
    </lineage>
</organism>
<evidence type="ECO:0000313" key="2">
    <source>
        <dbReference type="EMBL" id="KAF6062765.1"/>
    </source>
</evidence>